<comment type="caution">
    <text evidence="2">The sequence shown here is derived from an EMBL/GenBank/DDBJ whole genome shotgun (WGS) entry which is preliminary data.</text>
</comment>
<name>A0A4R5QN93_9PROT</name>
<proteinExistence type="predicted"/>
<feature type="region of interest" description="Disordered" evidence="1">
    <location>
        <begin position="24"/>
        <end position="77"/>
    </location>
</feature>
<dbReference type="EMBL" id="SMSJ01000002">
    <property type="protein sequence ID" value="TDH64338.1"/>
    <property type="molecule type" value="Genomic_DNA"/>
</dbReference>
<reference evidence="2 3" key="1">
    <citation type="journal article" date="2016" name="J. Microbiol.">
        <title>Dankookia rubra gen. nov., sp. nov., an alphaproteobacterium isolated from sediment of a shallow stream.</title>
        <authorList>
            <person name="Kim W.H."/>
            <person name="Kim D.H."/>
            <person name="Kang K."/>
            <person name="Ahn T.Y."/>
        </authorList>
    </citation>
    <scope>NUCLEOTIDE SEQUENCE [LARGE SCALE GENOMIC DNA]</scope>
    <source>
        <strain evidence="2 3">JCM30602</strain>
    </source>
</reference>
<dbReference type="Proteomes" id="UP000295096">
    <property type="component" value="Unassembled WGS sequence"/>
</dbReference>
<protein>
    <submittedName>
        <fullName evidence="2">Uncharacterized protein</fullName>
    </submittedName>
</protein>
<keyword evidence="3" id="KW-1185">Reference proteome</keyword>
<feature type="compositionally biased region" description="Gly residues" evidence="1">
    <location>
        <begin position="27"/>
        <end position="36"/>
    </location>
</feature>
<evidence type="ECO:0000256" key="1">
    <source>
        <dbReference type="SAM" id="MobiDB-lite"/>
    </source>
</evidence>
<evidence type="ECO:0000313" key="3">
    <source>
        <dbReference type="Proteomes" id="UP000295096"/>
    </source>
</evidence>
<organism evidence="2 3">
    <name type="scientific">Dankookia rubra</name>
    <dbReference type="NCBI Taxonomy" id="1442381"/>
    <lineage>
        <taxon>Bacteria</taxon>
        <taxon>Pseudomonadati</taxon>
        <taxon>Pseudomonadota</taxon>
        <taxon>Alphaproteobacteria</taxon>
        <taxon>Acetobacterales</taxon>
        <taxon>Roseomonadaceae</taxon>
        <taxon>Dankookia</taxon>
    </lineage>
</organism>
<gene>
    <name evidence="2" type="ORF">E2C06_03100</name>
</gene>
<evidence type="ECO:0000313" key="2">
    <source>
        <dbReference type="EMBL" id="TDH64338.1"/>
    </source>
</evidence>
<dbReference type="AlphaFoldDB" id="A0A4R5QN93"/>
<sequence>MIADKGGGGLHRVEAAEVVDQHDFQRGLGGTRGGHQAGQQGAERGGGEKAGKAGQGNLLRRGDAGMLAPPALVRNAD</sequence>
<accession>A0A4R5QN93</accession>